<dbReference type="Pfam" id="PF14538">
    <property type="entry name" value="Raptor_N"/>
    <property type="match status" value="1"/>
</dbReference>
<feature type="region of interest" description="Disordered" evidence="4">
    <location>
        <begin position="1138"/>
        <end position="1159"/>
    </location>
</feature>
<dbReference type="InterPro" id="IPR016024">
    <property type="entry name" value="ARM-type_fold"/>
</dbReference>
<dbReference type="Gene3D" id="2.130.10.10">
    <property type="entry name" value="YVTN repeat-like/Quinoprotein amine dehydrogenase"/>
    <property type="match status" value="1"/>
</dbReference>
<feature type="compositionally biased region" description="Basic and acidic residues" evidence="4">
    <location>
        <begin position="1138"/>
        <end position="1147"/>
    </location>
</feature>
<dbReference type="InterPro" id="IPR004083">
    <property type="entry name" value="Raptor"/>
</dbReference>
<evidence type="ECO:0000256" key="3">
    <source>
        <dbReference type="ARBA" id="ARBA00022737"/>
    </source>
</evidence>
<feature type="region of interest" description="Disordered" evidence="4">
    <location>
        <begin position="1"/>
        <end position="44"/>
    </location>
</feature>
<comment type="caution">
    <text evidence="6">The sequence shown here is derived from an EMBL/GenBank/DDBJ whole genome shotgun (WGS) entry which is preliminary data.</text>
</comment>
<feature type="compositionally biased region" description="Low complexity" evidence="4">
    <location>
        <begin position="264"/>
        <end position="286"/>
    </location>
</feature>
<dbReference type="InterPro" id="IPR036322">
    <property type="entry name" value="WD40_repeat_dom_sf"/>
</dbReference>
<dbReference type="PRINTS" id="PR01547">
    <property type="entry name" value="YEAST176DUF"/>
</dbReference>
<evidence type="ECO:0000313" key="6">
    <source>
        <dbReference type="EMBL" id="KAL2912002.1"/>
    </source>
</evidence>
<dbReference type="PANTHER" id="PTHR12848">
    <property type="entry name" value="REGULATORY-ASSOCIATED PROTEIN OF MTOR"/>
    <property type="match status" value="1"/>
</dbReference>
<keyword evidence="2" id="KW-0853">WD repeat</keyword>
<comment type="similarity">
    <text evidence="1">Belongs to the WD repeat RAPTOR family.</text>
</comment>
<dbReference type="SMART" id="SM00320">
    <property type="entry name" value="WD40"/>
    <property type="match status" value="5"/>
</dbReference>
<dbReference type="Pfam" id="PF00400">
    <property type="entry name" value="WD40"/>
    <property type="match status" value="1"/>
</dbReference>
<protein>
    <submittedName>
        <fullName evidence="6">Target of rapamycin complex 1 subunit kog1</fullName>
    </submittedName>
</protein>
<name>A0ABR4MXM1_9FUNG</name>
<dbReference type="InterPro" id="IPR011989">
    <property type="entry name" value="ARM-like"/>
</dbReference>
<keyword evidence="7" id="KW-1185">Reference proteome</keyword>
<evidence type="ECO:0000256" key="4">
    <source>
        <dbReference type="SAM" id="MobiDB-lite"/>
    </source>
</evidence>
<feature type="compositionally biased region" description="Low complexity" evidence="4">
    <location>
        <begin position="1002"/>
        <end position="1027"/>
    </location>
</feature>
<dbReference type="Proteomes" id="UP001527925">
    <property type="component" value="Unassembled WGS sequence"/>
</dbReference>
<dbReference type="InterPro" id="IPR001680">
    <property type="entry name" value="WD40_rpt"/>
</dbReference>
<dbReference type="InterPro" id="IPR029347">
    <property type="entry name" value="Raptor_N"/>
</dbReference>
<organism evidence="6 7">
    <name type="scientific">Polyrhizophydium stewartii</name>
    <dbReference type="NCBI Taxonomy" id="2732419"/>
    <lineage>
        <taxon>Eukaryota</taxon>
        <taxon>Fungi</taxon>
        <taxon>Fungi incertae sedis</taxon>
        <taxon>Chytridiomycota</taxon>
        <taxon>Chytridiomycota incertae sedis</taxon>
        <taxon>Chytridiomycetes</taxon>
        <taxon>Rhizophydiales</taxon>
        <taxon>Rhizophydiales incertae sedis</taxon>
        <taxon>Polyrhizophydium</taxon>
    </lineage>
</organism>
<feature type="compositionally biased region" description="Low complexity" evidence="4">
    <location>
        <begin position="1"/>
        <end position="26"/>
    </location>
</feature>
<gene>
    <name evidence="6" type="primary">KOG1_1</name>
    <name evidence="6" type="ORF">HK105_208549</name>
</gene>
<proteinExistence type="inferred from homology"/>
<feature type="region of interest" description="Disordered" evidence="4">
    <location>
        <begin position="263"/>
        <end position="298"/>
    </location>
</feature>
<dbReference type="SUPFAM" id="SSF50978">
    <property type="entry name" value="WD40 repeat-like"/>
    <property type="match status" value="1"/>
</dbReference>
<reference evidence="6 7" key="1">
    <citation type="submission" date="2023-09" db="EMBL/GenBank/DDBJ databases">
        <title>Pangenome analysis of Batrachochytrium dendrobatidis and related Chytrids.</title>
        <authorList>
            <person name="Yacoub M.N."/>
            <person name="Stajich J.E."/>
            <person name="James T.Y."/>
        </authorList>
    </citation>
    <scope>NUCLEOTIDE SEQUENCE [LARGE SCALE GENOMIC DNA]</scope>
    <source>
        <strain evidence="6 7">JEL0888</strain>
    </source>
</reference>
<feature type="domain" description="Raptor N-terminal CASPase-like" evidence="5">
    <location>
        <begin position="90"/>
        <end position="243"/>
    </location>
</feature>
<sequence length="1588" mass="173230">HQDQQDPQLQGGQPQAHQPLLQPPQLFVENTSPSDGEYEPELPEDDFSYTYFTDRRHESLPVVRTPQAQRRSDAAAAANAQVQEWRMPQRLKTVSVSLVLCLNIGVDPPDVVKPNPCARMECWIDPFSLPSQKALEAIGRNLQQQYEIWQPRARYRLSLDPSIEETKKLCCSLRRNARDERILFHYNGHGVPKPTPGGEIWVFNKNYTQYIPVSVYDIQTWLGSPCIFVYDCSNAGNILVAFDKFAAQRDLEMMRQHPELVRDPAAPQAAPPAAAQMPPQGQSMPALGPDGMPVPGSQPTPTYIPLRECIQLAACQPHEILPTTPDLPADLFTCCLTTPIEIALRWFVLQNDLGAKITPAMISKIPGKLGDRRTPLGELNWIFTAITDTIAWNVLEAPVFQKLFRQDLMVAALFRNFLLADRIMRFYKCKPMSSPELPETYRHPMWDAWDLAADQCLRQLPALLESETQAAAHAAAMGGVQTDPSVGGPAPFRKVEYKPSTFFTEQLTAFDVWLRKGVISRKPPQQLPIVLQVLLSQVHRMRALMLLSKFLDLGKWAVNLALSVGIFPYVLRLLQSPAAELKPVLVFIWAKILAVDPTCQSDLIKDNGYTYFINILSSDITNMPPMSNLSEHRAMCAFILAVFCHNYRLGQQACLKMDLLQVLLPHLDDRDPLLRQWACICLTELWRNYPDAKFIAIKRGAHERLIDLLNDAVAEARAAAIAALGALFGDLEKTPQIVQIDQKIAIALIKCYGDASPLVRLELTIAFSRFAHQYPDKFVSAATELMDEERKRTSATLDERKLMDSRRSASHAAQADRMRMADMLARGSAHQGSLHSIVWKVLLNLSVDPAKNVAVLACQVVDKVHYRLFSSSSVEPSLLQTLLPPGSLASLGEPLSQGALGSVTAALAAAGGTASGSIAIPGGSAASHTSTSVLPTQNLVSASGSPLPLPALFGPLQPHHSYASMLGIPTAHTVPAPINAGHGATGGQNGVSQRPLVHRQRPASVAGFPSSSSASSTAGTVTNGSTAHQTIRRSTSFVTSLRSLAGLMVGTHSTHLSGTTPPGHSPIIGMAAKNGSNGTSGFVASPGTVSAFHSAMGGGGGGLGQGGAGGIASAALAGRPGMSSRLQRTRSIPNFARISEESQREDGGTNARSQSTGIPVSGLSAGMAAAATAGSRAAVPESVFALASADLEEARANMENISLESSFYQWSCEYFGEPQMRMPEVDDPGSVKYIEREWRNKRNKKVFQETDSLYTFSSTGRFEELVVSIPTERQAGLSLFHTFEPTLVVAHEQTISVYDWELMSRVNLFCNDNPRGSRISSLQFVNEEDAAMLLTGSDDGMLRLYRKYDQPEVELVSAWRGLSDILPGMRGSGVICRWQQANGYLFTGGDARLIKVWDTEEEVCVQDVPTKSGSQITDLSIDATGTMLLAGFADGHVGLYDRRMAPGEQVVATFSGTQSRVMRLSYVGFPQHECLVGSADGNVLLWDIRQNTRTLKIETGIAEAEMTGFAIHDHGLLVACATNTQNVRVLNLMGEAVSNIRFNEGFMQRQVAPVHALTFHSRRLLLAVHTPISVSVFRSDARRPSAAL</sequence>
<feature type="non-terminal residue" evidence="6">
    <location>
        <position position="1"/>
    </location>
</feature>
<dbReference type="EMBL" id="JADGIZ020000081">
    <property type="protein sequence ID" value="KAL2912002.1"/>
    <property type="molecule type" value="Genomic_DNA"/>
</dbReference>
<keyword evidence="3" id="KW-0677">Repeat</keyword>
<dbReference type="Gene3D" id="1.25.10.10">
    <property type="entry name" value="Leucine-rich Repeat Variant"/>
    <property type="match status" value="1"/>
</dbReference>
<accession>A0ABR4MXM1</accession>
<dbReference type="SMART" id="SM01302">
    <property type="entry name" value="Raptor_N"/>
    <property type="match status" value="1"/>
</dbReference>
<evidence type="ECO:0000313" key="7">
    <source>
        <dbReference type="Proteomes" id="UP001527925"/>
    </source>
</evidence>
<dbReference type="InterPro" id="IPR015943">
    <property type="entry name" value="WD40/YVTN_repeat-like_dom_sf"/>
</dbReference>
<evidence type="ECO:0000256" key="1">
    <source>
        <dbReference type="ARBA" id="ARBA00009257"/>
    </source>
</evidence>
<dbReference type="SUPFAM" id="SSF48371">
    <property type="entry name" value="ARM repeat"/>
    <property type="match status" value="1"/>
</dbReference>
<evidence type="ECO:0000259" key="5">
    <source>
        <dbReference type="SMART" id="SM01302"/>
    </source>
</evidence>
<evidence type="ECO:0000256" key="2">
    <source>
        <dbReference type="ARBA" id="ARBA00022574"/>
    </source>
</evidence>
<dbReference type="PANTHER" id="PTHR12848:SF16">
    <property type="entry name" value="REGULATORY-ASSOCIATED PROTEIN OF MTOR"/>
    <property type="match status" value="1"/>
</dbReference>
<feature type="region of interest" description="Disordered" evidence="4">
    <location>
        <begin position="982"/>
        <end position="1029"/>
    </location>
</feature>